<organism evidence="3 4">
    <name type="scientific">Luoshenia tenuis</name>
    <dbReference type="NCBI Taxonomy" id="2763654"/>
    <lineage>
        <taxon>Bacteria</taxon>
        <taxon>Bacillati</taxon>
        <taxon>Bacillota</taxon>
        <taxon>Clostridia</taxon>
        <taxon>Christensenellales</taxon>
        <taxon>Christensenellaceae</taxon>
        <taxon>Luoshenia</taxon>
    </lineage>
</organism>
<evidence type="ECO:0000259" key="2">
    <source>
        <dbReference type="Pfam" id="PF12697"/>
    </source>
</evidence>
<comment type="caution">
    <text evidence="3">The sequence shown here is derived from an EMBL/GenBank/DDBJ whole genome shotgun (WGS) entry which is preliminary data.</text>
</comment>
<gene>
    <name evidence="3" type="ORF">H8699_01855</name>
</gene>
<keyword evidence="4" id="KW-1185">Reference proteome</keyword>
<proteinExistence type="predicted"/>
<dbReference type="InterPro" id="IPR029058">
    <property type="entry name" value="AB_hydrolase_fold"/>
</dbReference>
<dbReference type="PANTHER" id="PTHR43689:SF8">
    <property type="entry name" value="ALPHA_BETA-HYDROLASES SUPERFAMILY PROTEIN"/>
    <property type="match status" value="1"/>
</dbReference>
<dbReference type="InterPro" id="IPR000073">
    <property type="entry name" value="AB_hydrolase_1"/>
</dbReference>
<reference evidence="3" key="1">
    <citation type="submission" date="2020-08" db="EMBL/GenBank/DDBJ databases">
        <title>Genome public.</title>
        <authorList>
            <person name="Liu C."/>
            <person name="Sun Q."/>
        </authorList>
    </citation>
    <scope>NUCLEOTIDE SEQUENCE</scope>
    <source>
        <strain evidence="3">NSJ-44</strain>
    </source>
</reference>
<dbReference type="GO" id="GO:0052689">
    <property type="term" value="F:carboxylic ester hydrolase activity"/>
    <property type="evidence" value="ECO:0007669"/>
    <property type="project" value="InterPro"/>
</dbReference>
<evidence type="ECO:0000313" key="4">
    <source>
        <dbReference type="Proteomes" id="UP000654279"/>
    </source>
</evidence>
<evidence type="ECO:0000256" key="1">
    <source>
        <dbReference type="PIRSR" id="PIRSR017388-1"/>
    </source>
</evidence>
<protein>
    <submittedName>
        <fullName evidence="3">Alpha/beta hydrolase</fullName>
    </submittedName>
</protein>
<evidence type="ECO:0000313" key="3">
    <source>
        <dbReference type="EMBL" id="MBC8528183.1"/>
    </source>
</evidence>
<dbReference type="Proteomes" id="UP000654279">
    <property type="component" value="Unassembled WGS sequence"/>
</dbReference>
<dbReference type="Gene3D" id="3.40.50.1820">
    <property type="entry name" value="alpha/beta hydrolase"/>
    <property type="match status" value="1"/>
</dbReference>
<feature type="active site" description="Charge relay system" evidence="1">
    <location>
        <position position="206"/>
    </location>
</feature>
<dbReference type="PRINTS" id="PR00111">
    <property type="entry name" value="ABHYDROLASE"/>
</dbReference>
<dbReference type="SUPFAM" id="SSF53474">
    <property type="entry name" value="alpha/beta-Hydrolases"/>
    <property type="match status" value="1"/>
</dbReference>
<feature type="domain" description="AB hydrolase-1" evidence="2">
    <location>
        <begin position="25"/>
        <end position="240"/>
    </location>
</feature>
<dbReference type="EMBL" id="JACRSO010000001">
    <property type="protein sequence ID" value="MBC8528183.1"/>
    <property type="molecule type" value="Genomic_DNA"/>
</dbReference>
<dbReference type="AlphaFoldDB" id="A0A926HLK2"/>
<dbReference type="Pfam" id="PF12697">
    <property type="entry name" value="Abhydrolase_6"/>
    <property type="match status" value="1"/>
</dbReference>
<feature type="active site" description="Nucleophile" evidence="1">
    <location>
        <position position="99"/>
    </location>
</feature>
<sequence>METEKIGAFQHREILLPRRDAEAAVLFIHGFLGSPLQFEDLCQAVYQRGYAAYALLLPGHGGSSAQFARTRLDAWEAYTDAQVEKICRCYKNVYLVGHSIGGLLALEAAATRQEQVAGVVAIAPPMRIKLSPRGAVNGLKSASQKDAAQNAIAMAYHRSNSVTPPSLPGYLAYLPRVMDIERLIAKSKKILPAITIPTLVIHSKNDEAVRFKSGAIIDRRLSQSHTRRVTLNDSWHAYYVASERERMQREILRFIGAK</sequence>
<keyword evidence="3" id="KW-0378">Hydrolase</keyword>
<dbReference type="InterPro" id="IPR012354">
    <property type="entry name" value="Esterase_lipase"/>
</dbReference>
<dbReference type="PANTHER" id="PTHR43689">
    <property type="entry name" value="HYDROLASE"/>
    <property type="match status" value="1"/>
</dbReference>
<name>A0A926HLK2_9FIRM</name>
<dbReference type="RefSeq" id="WP_249284222.1">
    <property type="nucleotide sequence ID" value="NZ_JACRSO010000001.1"/>
</dbReference>
<dbReference type="PIRSF" id="PIRSF017388">
    <property type="entry name" value="Esterase_lipase"/>
    <property type="match status" value="1"/>
</dbReference>
<feature type="active site" description="Charge relay system" evidence="1">
    <location>
        <position position="236"/>
    </location>
</feature>
<accession>A0A926HLK2</accession>